<feature type="compositionally biased region" description="Basic and acidic residues" evidence="1">
    <location>
        <begin position="323"/>
        <end position="334"/>
    </location>
</feature>
<gene>
    <name evidence="4" type="ORF">Q5741_08400</name>
</gene>
<evidence type="ECO:0000313" key="4">
    <source>
        <dbReference type="EMBL" id="MDO7906436.1"/>
    </source>
</evidence>
<proteinExistence type="predicted"/>
<reference evidence="4 5" key="1">
    <citation type="submission" date="2023-07" db="EMBL/GenBank/DDBJ databases">
        <title>Paenibacillus sp. JX-17 nov. isolated from soil.</title>
        <authorList>
            <person name="Wan Y."/>
            <person name="Liu B."/>
        </authorList>
    </citation>
    <scope>NUCLEOTIDE SEQUENCE [LARGE SCALE GENOMIC DNA]</scope>
    <source>
        <strain evidence="4 5">JX-17</strain>
    </source>
</reference>
<dbReference type="PANTHER" id="PTHR38463">
    <property type="entry name" value="STRESS RESPONSE PROTEIN YSNF"/>
    <property type="match status" value="1"/>
</dbReference>
<dbReference type="Pfam" id="PF09557">
    <property type="entry name" value="DUF2382"/>
    <property type="match status" value="1"/>
</dbReference>
<dbReference type="PANTHER" id="PTHR38463:SF1">
    <property type="entry name" value="STRESS RESPONSE PROTEIN YSNF"/>
    <property type="match status" value="1"/>
</dbReference>
<evidence type="ECO:0000259" key="2">
    <source>
        <dbReference type="Pfam" id="PF09557"/>
    </source>
</evidence>
<dbReference type="Proteomes" id="UP001240171">
    <property type="component" value="Unassembled WGS sequence"/>
</dbReference>
<name>A0ABT9CB16_9BACL</name>
<evidence type="ECO:0000256" key="1">
    <source>
        <dbReference type="SAM" id="MobiDB-lite"/>
    </source>
</evidence>
<protein>
    <submittedName>
        <fullName evidence="4">YsnF/AvaK domain-containing protein</fullName>
    </submittedName>
</protein>
<dbReference type="EMBL" id="JAUQTB010000003">
    <property type="protein sequence ID" value="MDO7906436.1"/>
    <property type="molecule type" value="Genomic_DNA"/>
</dbReference>
<dbReference type="InterPro" id="IPR052967">
    <property type="entry name" value="Stress_Response_Assoc"/>
</dbReference>
<dbReference type="Pfam" id="PF11181">
    <property type="entry name" value="YflT"/>
    <property type="match status" value="1"/>
</dbReference>
<dbReference type="NCBIfam" id="TIGR02271">
    <property type="entry name" value="YsnF/AvaK domain"/>
    <property type="match status" value="1"/>
</dbReference>
<evidence type="ECO:0000313" key="5">
    <source>
        <dbReference type="Proteomes" id="UP001240171"/>
    </source>
</evidence>
<accession>A0ABT9CB16</accession>
<comment type="caution">
    <text evidence="4">The sequence shown here is derived from an EMBL/GenBank/DDBJ whole genome shotgun (WGS) entry which is preliminary data.</text>
</comment>
<feature type="domain" description="DUF2382" evidence="2">
    <location>
        <begin position="224"/>
        <end position="332"/>
    </location>
</feature>
<evidence type="ECO:0000259" key="3">
    <source>
        <dbReference type="Pfam" id="PF11181"/>
    </source>
</evidence>
<dbReference type="RefSeq" id="WP_305023629.1">
    <property type="nucleotide sequence ID" value="NZ_JAUQTB010000003.1"/>
</dbReference>
<dbReference type="InterPro" id="IPR025889">
    <property type="entry name" value="GSP17M-like_dom"/>
</dbReference>
<feature type="domain" description="General stress protein 17M-like" evidence="3">
    <location>
        <begin position="5"/>
        <end position="74"/>
    </location>
</feature>
<sequence length="392" mass="41717">MNKKLVGVFNTETDASNAIENLKSQGFRTEDISVIAKDRKDVTAISEETGTKAPEGLASGAATGGILGGVAGLLAGIGALAIPGIGPIIAAGPIAATLTGAAVGAGAGGLVGGLIGFGIPEDEAKTYDNNVNEGKILVLVDGDESQRSRIYDAFRSNHAVNTEYYNDDTDTDVRGVAAPVDHTARSGAGLSSMDTTLDREVDRTPNTMDTANTLDTDVDRDAKLKLHEEKLDISKNQVQTGEVELRKEVVEEQKNIQVPVSHEEIVIERRAVNDVDTNEPIGRDETIRIPVSEEQVDVTKHNVVTGEVEAHKRTVQGTQEVQDTVRREEARIDRSGSPAVSGDGAFDKTLDPATGRPRNYSVDAEEADSLNDPGLAEDGVYGSRTDRTYNKR</sequence>
<organism evidence="4 5">
    <name type="scientific">Paenibacillus lacisoli</name>
    <dbReference type="NCBI Taxonomy" id="3064525"/>
    <lineage>
        <taxon>Bacteria</taxon>
        <taxon>Bacillati</taxon>
        <taxon>Bacillota</taxon>
        <taxon>Bacilli</taxon>
        <taxon>Bacillales</taxon>
        <taxon>Paenibacillaceae</taxon>
        <taxon>Paenibacillus</taxon>
    </lineage>
</organism>
<keyword evidence="5" id="KW-1185">Reference proteome</keyword>
<dbReference type="InterPro" id="IPR019060">
    <property type="entry name" value="DUF2382"/>
</dbReference>
<feature type="region of interest" description="Disordered" evidence="1">
    <location>
        <begin position="318"/>
        <end position="392"/>
    </location>
</feature>